<keyword evidence="1" id="KW-0732">Signal</keyword>
<dbReference type="PROSITE" id="PS51257">
    <property type="entry name" value="PROKAR_LIPOPROTEIN"/>
    <property type="match status" value="1"/>
</dbReference>
<evidence type="ECO:0000313" key="5">
    <source>
        <dbReference type="Proteomes" id="UP000292385"/>
    </source>
</evidence>
<organism evidence="4 6">
    <name type="scientific">Kribbella speibonae</name>
    <dbReference type="NCBI Taxonomy" id="1572660"/>
    <lineage>
        <taxon>Bacteria</taxon>
        <taxon>Bacillati</taxon>
        <taxon>Actinomycetota</taxon>
        <taxon>Actinomycetes</taxon>
        <taxon>Propionibacteriales</taxon>
        <taxon>Kribbellaceae</taxon>
        <taxon>Kribbella</taxon>
    </lineage>
</organism>
<feature type="signal peptide" evidence="1">
    <location>
        <begin position="1"/>
        <end position="29"/>
    </location>
</feature>
<proteinExistence type="predicted"/>
<reference evidence="5 6" key="1">
    <citation type="submission" date="2019-02" db="EMBL/GenBank/DDBJ databases">
        <title>Kribbella capetownensis sp. nov. and Kribbella speibonae sp. nov., isolated from soil.</title>
        <authorList>
            <person name="Curtis S.M."/>
            <person name="Norton I."/>
            <person name="Everest G.J."/>
            <person name="Meyers P.R."/>
        </authorList>
    </citation>
    <scope>NUCLEOTIDE SEQUENCE [LARGE SCALE GENOMIC DNA]</scope>
    <source>
        <strain evidence="3 5">SK5</strain>
        <strain evidence="4 6">YM55</strain>
    </source>
</reference>
<evidence type="ECO:0000313" key="4">
    <source>
        <dbReference type="EMBL" id="TCC33958.1"/>
    </source>
</evidence>
<dbReference type="SUPFAM" id="SSF53850">
    <property type="entry name" value="Periplasmic binding protein-like II"/>
    <property type="match status" value="1"/>
</dbReference>
<dbReference type="Gene3D" id="3.10.105.10">
    <property type="entry name" value="Dipeptide-binding Protein, Domain 3"/>
    <property type="match status" value="1"/>
</dbReference>
<dbReference type="Gene3D" id="3.40.190.10">
    <property type="entry name" value="Periplasmic binding protein-like II"/>
    <property type="match status" value="1"/>
</dbReference>
<evidence type="ECO:0000313" key="6">
    <source>
        <dbReference type="Proteomes" id="UP000294225"/>
    </source>
</evidence>
<dbReference type="GO" id="GO:1904680">
    <property type="term" value="F:peptide transmembrane transporter activity"/>
    <property type="evidence" value="ECO:0007669"/>
    <property type="project" value="TreeGrafter"/>
</dbReference>
<evidence type="ECO:0000259" key="2">
    <source>
        <dbReference type="Pfam" id="PF00496"/>
    </source>
</evidence>
<feature type="chain" id="PRO_5039642036" description="Solute-binding protein family 5 domain-containing protein" evidence="1">
    <location>
        <begin position="30"/>
        <end position="629"/>
    </location>
</feature>
<dbReference type="AlphaFoldDB" id="A0A4R0IRJ5"/>
<gene>
    <name evidence="3" type="ORF">E0H58_42170</name>
    <name evidence="4" type="ORF">E0H92_28340</name>
</gene>
<feature type="domain" description="Solute-binding protein family 5" evidence="2">
    <location>
        <begin position="104"/>
        <end position="498"/>
    </location>
</feature>
<evidence type="ECO:0000256" key="1">
    <source>
        <dbReference type="SAM" id="SignalP"/>
    </source>
</evidence>
<dbReference type="InterPro" id="IPR000914">
    <property type="entry name" value="SBP_5_dom"/>
</dbReference>
<dbReference type="Pfam" id="PF00496">
    <property type="entry name" value="SBP_bac_5"/>
    <property type="match status" value="1"/>
</dbReference>
<dbReference type="PANTHER" id="PTHR30290">
    <property type="entry name" value="PERIPLASMIC BINDING COMPONENT OF ABC TRANSPORTER"/>
    <property type="match status" value="1"/>
</dbReference>
<keyword evidence="5" id="KW-1185">Reference proteome</keyword>
<dbReference type="Proteomes" id="UP000294225">
    <property type="component" value="Unassembled WGS sequence"/>
</dbReference>
<evidence type="ECO:0000313" key="3">
    <source>
        <dbReference type="EMBL" id="TCC15521.1"/>
    </source>
</evidence>
<dbReference type="GO" id="GO:0015833">
    <property type="term" value="P:peptide transport"/>
    <property type="evidence" value="ECO:0007669"/>
    <property type="project" value="TreeGrafter"/>
</dbReference>
<protein>
    <recommendedName>
        <fullName evidence="2">Solute-binding protein family 5 domain-containing protein</fullName>
    </recommendedName>
</protein>
<dbReference type="Proteomes" id="UP000292385">
    <property type="component" value="Unassembled WGS sequence"/>
</dbReference>
<dbReference type="EMBL" id="SJJY01000017">
    <property type="protein sequence ID" value="TCC15521.1"/>
    <property type="molecule type" value="Genomic_DNA"/>
</dbReference>
<sequence>MTLPRVICRAGKRLLALVSVFLVFTLVVACTAGTAGGGSPAGNSGGDAAGTAAAGDSSKFLTFFPCCSWGTTWSYNPYNVNQLGIQNDFISMRLAIVKSPSLTEFIPQLADKWAVENGKLNVHLRDDAKWQDGTPVTSKDLHDTAILNGLRGDGFWSDITGVDVVDEKTVAFTLKEGQPESLAKLDILNSIRPYPSSVYGKLVTDGLKQDVVKYFRTLQQSPEQAAKLPEFKRMGDAFKNLAQLKVDKLIGNGPFRLENITTKEAKLVKWTDFWDADKIKFAGIRYLNGATQTVYPQLFSGNVHLSNVYMPPPILNRWKTTPDSNTALPLGFGFTIVFNSNQKPLDSKAVRQALAYVIPRQQISEAAYGTDEAAGGTWKEVNTGISPTLEQIYLKPEQLEKLNKYPVDPAKATALLQGEGFTKKGDQWIKPDGKPFTLTFTANAETTDIVTSFNSAAKALTAFGIKSEVNATSGAQQDADQHNGDFQAGMAFVGGSNPIAMYNSLLGPGYNFTRLGNYAGKRGIGFGPKKNVPGLGEVDLASTIDRQARTVEPGDEMNKQVWNWAQLVNEEVPYIWYATKVYQFPFSTKEFTNWPPLGDNKSSELWDIISADMNGGLSLAMQQGYITPK</sequence>
<dbReference type="RefSeq" id="WP_131469282.1">
    <property type="nucleotide sequence ID" value="NZ_SJJY01000017.1"/>
</dbReference>
<accession>A0A4R0IRJ5</accession>
<comment type="caution">
    <text evidence="4">The sequence shown here is derived from an EMBL/GenBank/DDBJ whole genome shotgun (WGS) entry which is preliminary data.</text>
</comment>
<dbReference type="EMBL" id="SJKC01000004">
    <property type="protein sequence ID" value="TCC33958.1"/>
    <property type="molecule type" value="Genomic_DNA"/>
</dbReference>
<name>A0A4R0IRJ5_9ACTN</name>
<dbReference type="InterPro" id="IPR039424">
    <property type="entry name" value="SBP_5"/>
</dbReference>